<dbReference type="OrthoDB" id="9804559at2"/>
<dbReference type="InterPro" id="IPR053967">
    <property type="entry name" value="LlgE_F_G-like_D1"/>
</dbReference>
<evidence type="ECO:0000256" key="3">
    <source>
        <dbReference type="ARBA" id="ARBA00023143"/>
    </source>
</evidence>
<protein>
    <recommendedName>
        <fullName evidence="5 6">Flagellar basal-body rod protein FlgF</fullName>
    </recommendedName>
</protein>
<evidence type="ECO:0000259" key="7">
    <source>
        <dbReference type="Pfam" id="PF06429"/>
    </source>
</evidence>
<dbReference type="GO" id="GO:0030694">
    <property type="term" value="C:bacterial-type flagellum basal body, rod"/>
    <property type="evidence" value="ECO:0007669"/>
    <property type="project" value="UniProtKB-UniRule"/>
</dbReference>
<dbReference type="Proteomes" id="UP000051587">
    <property type="component" value="Unassembled WGS sequence"/>
</dbReference>
<dbReference type="EMBL" id="CYSA01000028">
    <property type="protein sequence ID" value="CUH68535.1"/>
    <property type="molecule type" value="Genomic_DNA"/>
</dbReference>
<dbReference type="STRING" id="53501.SAMN04488043_106113"/>
<evidence type="ECO:0000313" key="10">
    <source>
        <dbReference type="Proteomes" id="UP000051587"/>
    </source>
</evidence>
<comment type="subcellular location">
    <subcellularLocation>
        <location evidence="1 6">Bacterial flagellum basal body</location>
    </subcellularLocation>
</comment>
<dbReference type="AlphaFoldDB" id="A0A0P1FKX7"/>
<dbReference type="NCBIfam" id="TIGR03506">
    <property type="entry name" value="FlgEFG_subfam"/>
    <property type="match status" value="1"/>
</dbReference>
<keyword evidence="10" id="KW-1185">Reference proteome</keyword>
<dbReference type="InterPro" id="IPR020013">
    <property type="entry name" value="Flagellar_FlgE/F/G"/>
</dbReference>
<evidence type="ECO:0000256" key="1">
    <source>
        <dbReference type="ARBA" id="ARBA00004117"/>
    </source>
</evidence>
<proteinExistence type="inferred from homology"/>
<dbReference type="RefSeq" id="WP_058264322.1">
    <property type="nucleotide sequence ID" value="NZ_CP051181.1"/>
</dbReference>
<dbReference type="InterPro" id="IPR010930">
    <property type="entry name" value="Flg_bb/hook_C_dom"/>
</dbReference>
<dbReference type="SUPFAM" id="SSF117143">
    <property type="entry name" value="Flagellar hook protein flgE"/>
    <property type="match status" value="1"/>
</dbReference>
<evidence type="ECO:0000256" key="4">
    <source>
        <dbReference type="ARBA" id="ARBA00038560"/>
    </source>
</evidence>
<name>A0A0P1FKX7_THAGE</name>
<accession>A0A0P1FKX7</accession>
<sequence length="254" mass="27401">MDRMIYTALNALSNQRDQRVTQAQNLANQNVPGYRRDLNNEGKAFFANAMNTAMVRAYQTETGPAGFSPDSGPLQQTGNTLDMAVVGEGYFYVQPDGVGDPALSRRGDMHRNADGTLVNGAGDILLDTAMLPVKLPLYKELQITDIGEVWVQPVDAEAGEEPLLLATLATVVPDEGLQLLKSEDAQIRAVDGTVPAPNQLAKLSQGVLEGSNVNTVEELVNSIEMQRSFELGIRMVSTASELDEAGARLLRSPE</sequence>
<feature type="domain" description="Flagellar basal-body/hook protein C-terminal" evidence="7">
    <location>
        <begin position="205"/>
        <end position="249"/>
    </location>
</feature>
<feature type="domain" description="Flagellar hook protein FlgE/F/G-like D1" evidence="8">
    <location>
        <begin position="84"/>
        <end position="150"/>
    </location>
</feature>
<evidence type="ECO:0000256" key="5">
    <source>
        <dbReference type="ARBA" id="ARBA00040228"/>
    </source>
</evidence>
<evidence type="ECO:0000256" key="6">
    <source>
        <dbReference type="RuleBase" id="RU362116"/>
    </source>
</evidence>
<evidence type="ECO:0000259" key="8">
    <source>
        <dbReference type="Pfam" id="PF22692"/>
    </source>
</evidence>
<keyword evidence="3 6" id="KW-0975">Bacterial flagellum</keyword>
<organism evidence="9 10">
    <name type="scientific">Thalassovita gelatinovora</name>
    <name type="common">Thalassobius gelatinovorus</name>
    <dbReference type="NCBI Taxonomy" id="53501"/>
    <lineage>
        <taxon>Bacteria</taxon>
        <taxon>Pseudomonadati</taxon>
        <taxon>Pseudomonadota</taxon>
        <taxon>Alphaproteobacteria</taxon>
        <taxon>Rhodobacterales</taxon>
        <taxon>Roseobacteraceae</taxon>
        <taxon>Thalassovita</taxon>
    </lineage>
</organism>
<dbReference type="InterPro" id="IPR037925">
    <property type="entry name" value="FlgE/F/G-like"/>
</dbReference>
<comment type="similarity">
    <text evidence="2 6">Belongs to the flagella basal body rod proteins family.</text>
</comment>
<evidence type="ECO:0000313" key="9">
    <source>
        <dbReference type="EMBL" id="CUH68535.1"/>
    </source>
</evidence>
<dbReference type="PANTHER" id="PTHR30435">
    <property type="entry name" value="FLAGELLAR PROTEIN"/>
    <property type="match status" value="1"/>
</dbReference>
<gene>
    <name evidence="9" type="primary">flgF</name>
    <name evidence="9" type="ORF">TG4357_03652</name>
</gene>
<reference evidence="9 10" key="1">
    <citation type="submission" date="2015-09" db="EMBL/GenBank/DDBJ databases">
        <authorList>
            <consortium name="Swine Surveillance"/>
        </authorList>
    </citation>
    <scope>NUCLEOTIDE SEQUENCE [LARGE SCALE GENOMIC DNA]</scope>
    <source>
        <strain evidence="9 10">CECT 4357</strain>
    </source>
</reference>
<dbReference type="GO" id="GO:0071978">
    <property type="term" value="P:bacterial-type flagellum-dependent swarming motility"/>
    <property type="evidence" value="ECO:0007669"/>
    <property type="project" value="TreeGrafter"/>
</dbReference>
<dbReference type="Pfam" id="PF06429">
    <property type="entry name" value="Flg_bbr_C"/>
    <property type="match status" value="1"/>
</dbReference>
<dbReference type="Pfam" id="PF22692">
    <property type="entry name" value="LlgE_F_G_D1"/>
    <property type="match status" value="1"/>
</dbReference>
<evidence type="ECO:0000256" key="2">
    <source>
        <dbReference type="ARBA" id="ARBA00009677"/>
    </source>
</evidence>
<dbReference type="PANTHER" id="PTHR30435:SF18">
    <property type="entry name" value="FLAGELLAR BASAL-BODY ROD PROTEIN FLGF"/>
    <property type="match status" value="1"/>
</dbReference>
<comment type="subunit">
    <text evidence="4 6">The basal body constitutes a major portion of the flagellar organelle and consists of five rings (E,L,P,S, and M) mounted on a central rod. The rod consists of about 26 subunits of FlgG in the distal portion, and FlgB, FlgC and FlgF are thought to build up the proximal portion of the rod with about 6 subunits each.</text>
</comment>